<keyword evidence="7" id="KW-0472">Membrane</keyword>
<protein>
    <submittedName>
        <fullName evidence="11">Rac-like protein</fullName>
    </submittedName>
</protein>
<dbReference type="PANTHER" id="PTHR24072">
    <property type="entry name" value="RHO FAMILY GTPASE"/>
    <property type="match status" value="1"/>
</dbReference>
<evidence type="ECO:0000256" key="1">
    <source>
        <dbReference type="ARBA" id="ARBA00004342"/>
    </source>
</evidence>
<feature type="compositionally biased region" description="Polar residues" evidence="10">
    <location>
        <begin position="237"/>
        <end position="247"/>
    </location>
</feature>
<dbReference type="Pfam" id="PF00071">
    <property type="entry name" value="Ras"/>
    <property type="match status" value="1"/>
</dbReference>
<dbReference type="SMART" id="SM00175">
    <property type="entry name" value="RAB"/>
    <property type="match status" value="1"/>
</dbReference>
<dbReference type="AlphaFoldDB" id="O04423"/>
<keyword evidence="5" id="KW-0547">Nucleotide-binding</keyword>
<evidence type="ECO:0000256" key="2">
    <source>
        <dbReference type="ARBA" id="ARBA00010142"/>
    </source>
</evidence>
<accession>O04423</accession>
<dbReference type="InterPro" id="IPR005225">
    <property type="entry name" value="Small_GTP-bd"/>
</dbReference>
<dbReference type="ExpressionAtlas" id="O04423">
    <property type="expression patterns" value="baseline and differential"/>
</dbReference>
<evidence type="ECO:0000313" key="11">
    <source>
        <dbReference type="EMBL" id="AAB68394.1"/>
    </source>
</evidence>
<organism evidence="11">
    <name type="scientific">Arabidopsis thaliana</name>
    <name type="common">Mouse-ear cress</name>
    <dbReference type="NCBI Taxonomy" id="3702"/>
    <lineage>
        <taxon>Eukaryota</taxon>
        <taxon>Viridiplantae</taxon>
        <taxon>Streptophyta</taxon>
        <taxon>Embryophyta</taxon>
        <taxon>Tracheophyta</taxon>
        <taxon>Spermatophyta</taxon>
        <taxon>Magnoliopsida</taxon>
        <taxon>eudicotyledons</taxon>
        <taxon>Gunneridae</taxon>
        <taxon>Pentapetalae</taxon>
        <taxon>rosids</taxon>
        <taxon>malvids</taxon>
        <taxon>Brassicales</taxon>
        <taxon>Brassicaceae</taxon>
        <taxon>Camelineae</taxon>
        <taxon>Arabidopsis</taxon>
    </lineage>
</organism>
<dbReference type="InterPro" id="IPR001806">
    <property type="entry name" value="Small_GTPase"/>
</dbReference>
<comment type="subcellular location">
    <subcellularLocation>
        <location evidence="1">Cell membrane</location>
        <topology evidence="1">Lipid-anchor</topology>
        <orientation evidence="1">Cytoplasmic side</orientation>
    </subcellularLocation>
</comment>
<reference evidence="11" key="1">
    <citation type="journal article" date="1994" name="Plant Physiol.">
        <title>Genes galore: a summary of methods for accessing results from large-scale partial sequencing of anonymous Arabidopsis cDNA clones.</title>
        <authorList>
            <person name="Newman T."/>
            <person name="de Bruijn F.J."/>
            <person name="Green P."/>
            <person name="Keegstra K."/>
            <person name="Kende H."/>
            <person name="Mclntosh L."/>
            <person name="Ohlrogge J."/>
            <person name="Raikhel N."/>
            <person name="Somerville S."/>
            <person name="Thomashow M."/>
            <person name="Retzel E."/>
            <person name="Somerville C."/>
        </authorList>
    </citation>
    <scope>NUCLEOTIDE SEQUENCE</scope>
</reference>
<evidence type="ECO:0000256" key="6">
    <source>
        <dbReference type="ARBA" id="ARBA00023134"/>
    </source>
</evidence>
<feature type="region of interest" description="Disordered" evidence="10">
    <location>
        <begin position="227"/>
        <end position="269"/>
    </location>
</feature>
<feature type="compositionally biased region" description="Basic residues" evidence="10">
    <location>
        <begin position="259"/>
        <end position="269"/>
    </location>
</feature>
<dbReference type="GO" id="GO:0005525">
    <property type="term" value="F:GTP binding"/>
    <property type="evidence" value="ECO:0007669"/>
    <property type="project" value="UniProtKB-KW"/>
</dbReference>
<keyword evidence="4" id="KW-0488">Methylation</keyword>
<keyword evidence="6" id="KW-0342">GTP-binding</keyword>
<dbReference type="SMART" id="SM00173">
    <property type="entry name" value="RAS"/>
    <property type="match status" value="1"/>
</dbReference>
<name>O04423_ARATH</name>
<dbReference type="GO" id="GO:0007264">
    <property type="term" value="P:small GTPase-mediated signal transduction"/>
    <property type="evidence" value="ECO:0007669"/>
    <property type="project" value="InterPro"/>
</dbReference>
<evidence type="ECO:0000256" key="8">
    <source>
        <dbReference type="ARBA" id="ARBA00023288"/>
    </source>
</evidence>
<comment type="similarity">
    <text evidence="2">Belongs to the small GTPase superfamily. Rho family.</text>
</comment>
<dbReference type="PRINTS" id="PR00449">
    <property type="entry name" value="RASTRNSFRMNG"/>
</dbReference>
<keyword evidence="8" id="KW-0449">Lipoprotein</keyword>
<sequence>MADANEVVEWANNLKWDKYAGNKEIVDGLAALRQKITALDGAEGGSGGNQRVKLVVVGDGAVGKTSLLISFAENKFPEDYVPTVFENYTSKITRDDGTLVLLHLWDTAGQEDYDRLRPLSYPGADVILLCFSTVTASSFASIKEKWYPEVNHYVPDAPYILVGTKLDLREAGLPDPSTGESDPVTPEKAEEMRKQIKALKYIEVSAKTRKNLQTLFSEAVDIVLAERRAHEPPKPTAASSTNGTNGTKTEHTPREEPIRKKKERRCLLM</sequence>
<dbReference type="CDD" id="cd00157">
    <property type="entry name" value="Rho"/>
    <property type="match status" value="1"/>
</dbReference>
<evidence type="ECO:0000256" key="4">
    <source>
        <dbReference type="ARBA" id="ARBA00022481"/>
    </source>
</evidence>
<reference evidence="11" key="3">
    <citation type="submission" date="2019-03" db="EMBL/GenBank/DDBJ databases">
        <authorList>
            <person name="Collins C.C."/>
            <person name="Johnson D.I."/>
        </authorList>
    </citation>
    <scope>NUCLEOTIDE SEQUENCE</scope>
</reference>
<dbReference type="Gene3D" id="3.40.50.300">
    <property type="entry name" value="P-loop containing nucleotide triphosphate hydrolases"/>
    <property type="match status" value="1"/>
</dbReference>
<dbReference type="NCBIfam" id="TIGR00231">
    <property type="entry name" value="small_GTP"/>
    <property type="match status" value="1"/>
</dbReference>
<evidence type="ECO:0000256" key="5">
    <source>
        <dbReference type="ARBA" id="ARBA00022741"/>
    </source>
</evidence>
<dbReference type="GO" id="GO:0005886">
    <property type="term" value="C:plasma membrane"/>
    <property type="evidence" value="ECO:0007669"/>
    <property type="project" value="UniProtKB-SubCell"/>
</dbReference>
<keyword evidence="3" id="KW-1003">Cell membrane</keyword>
<reference evidence="11" key="2">
    <citation type="journal article" date="1997" name="Plant Physiol.">
        <title>The electronic Plant Gene Register.</title>
        <authorList>
            <person name="Collins C.C."/>
            <person name="Johnson D.I."/>
        </authorList>
    </citation>
    <scope>NUCLEOTIDE SEQUENCE</scope>
</reference>
<feature type="compositionally biased region" description="Basic and acidic residues" evidence="10">
    <location>
        <begin position="248"/>
        <end position="258"/>
    </location>
</feature>
<dbReference type="InterPro" id="IPR027417">
    <property type="entry name" value="P-loop_NTPase"/>
</dbReference>
<dbReference type="EMBL" id="U88402">
    <property type="protein sequence ID" value="AAB68394.1"/>
    <property type="molecule type" value="mRNA"/>
</dbReference>
<evidence type="ECO:0000256" key="10">
    <source>
        <dbReference type="SAM" id="MobiDB-lite"/>
    </source>
</evidence>
<evidence type="ECO:0000256" key="9">
    <source>
        <dbReference type="ARBA" id="ARBA00023289"/>
    </source>
</evidence>
<dbReference type="SUPFAM" id="SSF52540">
    <property type="entry name" value="P-loop containing nucleoside triphosphate hydrolases"/>
    <property type="match status" value="1"/>
</dbReference>
<evidence type="ECO:0000256" key="7">
    <source>
        <dbReference type="ARBA" id="ARBA00023136"/>
    </source>
</evidence>
<keyword evidence="9" id="KW-0636">Prenylation</keyword>
<dbReference type="PROSITE" id="PS51419">
    <property type="entry name" value="RAB"/>
    <property type="match status" value="1"/>
</dbReference>
<dbReference type="InterPro" id="IPR003578">
    <property type="entry name" value="Small_GTPase_Rho"/>
</dbReference>
<dbReference type="SMART" id="SM00174">
    <property type="entry name" value="RHO"/>
    <property type="match status" value="1"/>
</dbReference>
<evidence type="ECO:0000256" key="3">
    <source>
        <dbReference type="ARBA" id="ARBA00022475"/>
    </source>
</evidence>
<dbReference type="PROSITE" id="PS51421">
    <property type="entry name" value="RAS"/>
    <property type="match status" value="1"/>
</dbReference>
<proteinExistence type="evidence at transcript level"/>
<dbReference type="PROSITE" id="PS51420">
    <property type="entry name" value="RHO"/>
    <property type="match status" value="1"/>
</dbReference>
<dbReference type="GO" id="GO:0003924">
    <property type="term" value="F:GTPase activity"/>
    <property type="evidence" value="ECO:0007669"/>
    <property type="project" value="InterPro"/>
</dbReference>
<dbReference type="FunFam" id="3.40.50.300:FF:000983">
    <property type="entry name" value="Rho family GTPase"/>
    <property type="match status" value="1"/>
</dbReference>